<dbReference type="EMBL" id="SRRT01000007">
    <property type="protein sequence ID" value="TGN73753.1"/>
    <property type="molecule type" value="Genomic_DNA"/>
</dbReference>
<dbReference type="GeneID" id="95450530"/>
<dbReference type="AlphaFoldDB" id="A0A4Z1CXM1"/>
<name>A0A4Z1CXM1_9ACTN</name>
<evidence type="ECO:0000313" key="1">
    <source>
        <dbReference type="EMBL" id="TGN73753.1"/>
    </source>
</evidence>
<reference evidence="1 2" key="1">
    <citation type="submission" date="2019-04" db="EMBL/GenBank/DDBJ databases">
        <title>Streptomyces sp. nov. Bv016 isolated from bark of Buahinia variegata.</title>
        <authorList>
            <person name="Kanchanasin P."/>
            <person name="Tanasupawat S."/>
            <person name="Yuki M."/>
            <person name="Kudo T."/>
        </authorList>
    </citation>
    <scope>NUCLEOTIDE SEQUENCE [LARGE SCALE GENOMIC DNA]</scope>
    <source>
        <strain evidence="1 2">Bv016</strain>
    </source>
</reference>
<organism evidence="1 2">
    <name type="scientific">Streptomyces bauhiniae</name>
    <dbReference type="NCBI Taxonomy" id="2340725"/>
    <lineage>
        <taxon>Bacteria</taxon>
        <taxon>Bacillati</taxon>
        <taxon>Actinomycetota</taxon>
        <taxon>Actinomycetes</taxon>
        <taxon>Kitasatosporales</taxon>
        <taxon>Streptomycetaceae</taxon>
        <taxon>Streptomyces</taxon>
    </lineage>
</organism>
<evidence type="ECO:0000313" key="2">
    <source>
        <dbReference type="Proteomes" id="UP000298159"/>
    </source>
</evidence>
<proteinExistence type="predicted"/>
<sequence>MTRCAHWRRVPLDILREAQQRSSSGHVDRAVQCQLSEHRTGDHYGFLDDAEYATASWLRWSDSEAALVVLADCPVASAGAPGESCCLFEEHGGRHTWDEERPE</sequence>
<keyword evidence="2" id="KW-1185">Reference proteome</keyword>
<comment type="caution">
    <text evidence="1">The sequence shown here is derived from an EMBL/GenBank/DDBJ whole genome shotgun (WGS) entry which is preliminary data.</text>
</comment>
<dbReference type="Proteomes" id="UP000298159">
    <property type="component" value="Unassembled WGS sequence"/>
</dbReference>
<dbReference type="RefSeq" id="WP_135787677.1">
    <property type="nucleotide sequence ID" value="NZ_SRRT01000007.1"/>
</dbReference>
<accession>A0A4Z1CXM1</accession>
<protein>
    <submittedName>
        <fullName evidence="1">Uncharacterized protein</fullName>
    </submittedName>
</protein>
<gene>
    <name evidence="1" type="ORF">E5083_23415</name>
</gene>